<dbReference type="Proteomes" id="UP000447833">
    <property type="component" value="Unassembled WGS sequence"/>
</dbReference>
<evidence type="ECO:0000313" key="2">
    <source>
        <dbReference type="Proteomes" id="UP000447833"/>
    </source>
</evidence>
<dbReference type="EMBL" id="WMEY01000005">
    <property type="protein sequence ID" value="MYL65045.1"/>
    <property type="molecule type" value="Genomic_DNA"/>
</dbReference>
<organism evidence="1 2">
    <name type="scientific">Guptibacillus hwajinpoensis</name>
    <dbReference type="NCBI Taxonomy" id="208199"/>
    <lineage>
        <taxon>Bacteria</taxon>
        <taxon>Bacillati</taxon>
        <taxon>Bacillota</taxon>
        <taxon>Bacilli</taxon>
        <taxon>Bacillales</taxon>
        <taxon>Guptibacillaceae</taxon>
        <taxon>Guptibacillus</taxon>
    </lineage>
</organism>
<gene>
    <name evidence="1" type="ORF">GLW07_16935</name>
</gene>
<comment type="caution">
    <text evidence="1">The sequence shown here is derived from an EMBL/GenBank/DDBJ whole genome shotgun (WGS) entry which is preliminary data.</text>
</comment>
<protein>
    <submittedName>
        <fullName evidence="1">Uncharacterized protein</fullName>
    </submittedName>
</protein>
<accession>A0A845F2Z4</accession>
<dbReference type="AlphaFoldDB" id="A0A845F2Z4"/>
<dbReference type="RefSeq" id="WP_160920423.1">
    <property type="nucleotide sequence ID" value="NZ_WMEY01000005.1"/>
</dbReference>
<evidence type="ECO:0000313" key="1">
    <source>
        <dbReference type="EMBL" id="MYL65045.1"/>
    </source>
</evidence>
<sequence length="142" mass="17171">MLYIWDVEKIIKDTLEEHQLSINYEFNNELAAPMSYNVSTNTIKFNYLQMNGYQAKVNFKLKETEENIALILLYHEIGYYLDFKKHRHDLRILMYEDEEVQQELLAEIEENAWEQGRKLIPDDLKESYDQLREIDQQFQNGQ</sequence>
<proteinExistence type="predicted"/>
<name>A0A845F2Z4_9BACL</name>
<reference evidence="1 2" key="1">
    <citation type="submission" date="2019-11" db="EMBL/GenBank/DDBJ databases">
        <title>Genome sequences of 17 halophilic strains isolated from different environments.</title>
        <authorList>
            <person name="Furrow R.E."/>
        </authorList>
    </citation>
    <scope>NUCLEOTIDE SEQUENCE [LARGE SCALE GENOMIC DNA]</scope>
    <source>
        <strain evidence="1 2">22506_14_FS</strain>
    </source>
</reference>